<evidence type="ECO:0000256" key="1">
    <source>
        <dbReference type="SAM" id="MobiDB-lite"/>
    </source>
</evidence>
<dbReference type="Pfam" id="PF04314">
    <property type="entry name" value="PCuAC"/>
    <property type="match status" value="1"/>
</dbReference>
<evidence type="ECO:0008006" key="5">
    <source>
        <dbReference type="Google" id="ProtNLM"/>
    </source>
</evidence>
<dbReference type="OrthoDB" id="9796962at2"/>
<gene>
    <name evidence="3" type="ORF">HDIA_3426</name>
</gene>
<protein>
    <recommendedName>
        <fullName evidence="5">Copper chaperone PCu(A)C</fullName>
    </recommendedName>
</protein>
<feature type="region of interest" description="Disordered" evidence="1">
    <location>
        <begin position="170"/>
        <end position="194"/>
    </location>
</feature>
<evidence type="ECO:0000313" key="4">
    <source>
        <dbReference type="Proteomes" id="UP000223606"/>
    </source>
</evidence>
<dbReference type="EMBL" id="LT960614">
    <property type="protein sequence ID" value="SON56967.1"/>
    <property type="molecule type" value="Genomic_DNA"/>
</dbReference>
<evidence type="ECO:0000313" key="3">
    <source>
        <dbReference type="EMBL" id="SON56967.1"/>
    </source>
</evidence>
<organism evidence="3 4">
    <name type="scientific">Hartmannibacter diazotrophicus</name>
    <dbReference type="NCBI Taxonomy" id="1482074"/>
    <lineage>
        <taxon>Bacteria</taxon>
        <taxon>Pseudomonadati</taxon>
        <taxon>Pseudomonadota</taxon>
        <taxon>Alphaproteobacteria</taxon>
        <taxon>Hyphomicrobiales</taxon>
        <taxon>Pleomorphomonadaceae</taxon>
        <taxon>Hartmannibacter</taxon>
    </lineage>
</organism>
<accession>A0A2C9D9J4</accession>
<dbReference type="SUPFAM" id="SSF110087">
    <property type="entry name" value="DR1885-like metal-binding protein"/>
    <property type="match status" value="1"/>
</dbReference>
<keyword evidence="2" id="KW-0732">Signal</keyword>
<dbReference type="PANTHER" id="PTHR36302:SF1">
    <property type="entry name" value="COPPER CHAPERONE PCU(A)C"/>
    <property type="match status" value="1"/>
</dbReference>
<dbReference type="AlphaFoldDB" id="A0A2C9D9J4"/>
<proteinExistence type="predicted"/>
<name>A0A2C9D9J4_9HYPH</name>
<dbReference type="InterPro" id="IPR006311">
    <property type="entry name" value="TAT_signal"/>
</dbReference>
<evidence type="ECO:0000256" key="2">
    <source>
        <dbReference type="SAM" id="SignalP"/>
    </source>
</evidence>
<dbReference type="InterPro" id="IPR058248">
    <property type="entry name" value="Lxx211020-like"/>
</dbReference>
<keyword evidence="4" id="KW-1185">Reference proteome</keyword>
<dbReference type="InterPro" id="IPR036182">
    <property type="entry name" value="PCuAC_sf"/>
</dbReference>
<dbReference type="InterPro" id="IPR007410">
    <property type="entry name" value="LpqE-like"/>
</dbReference>
<feature type="signal peptide" evidence="2">
    <location>
        <begin position="1"/>
        <end position="38"/>
    </location>
</feature>
<dbReference type="Proteomes" id="UP000223606">
    <property type="component" value="Chromosome 1"/>
</dbReference>
<dbReference type="PANTHER" id="PTHR36302">
    <property type="entry name" value="BLR7088 PROTEIN"/>
    <property type="match status" value="1"/>
</dbReference>
<feature type="chain" id="PRO_5012541921" description="Copper chaperone PCu(A)C" evidence="2">
    <location>
        <begin position="39"/>
        <end position="194"/>
    </location>
</feature>
<sequence length="194" mass="20280">MFSNTSFGRVVSRRKLLATSATALGMLAIAGTAGTASAHEFKVGDLELVHPWTRATPSGAKVAGGFVTIKNTGAASDRLIGGTVDFAEKVEVHEMSMDNGVMKMRQLESGLELPAGQETDLKPGGYHIMFTGLKRGLAEGETAKGTLVFEKAGSVDVEWAVESIGARKPANAMDMGQPGGNGAGMGEMKMEHKP</sequence>
<dbReference type="Gene3D" id="2.60.40.1890">
    <property type="entry name" value="PCu(A)C copper chaperone"/>
    <property type="match status" value="1"/>
</dbReference>
<dbReference type="RefSeq" id="WP_099557288.1">
    <property type="nucleotide sequence ID" value="NZ_LT960614.1"/>
</dbReference>
<reference evidence="4" key="1">
    <citation type="submission" date="2017-09" db="EMBL/GenBank/DDBJ databases">
        <title>Genome sequence of Nannocystis excedens DSM 71.</title>
        <authorList>
            <person name="Blom J."/>
        </authorList>
    </citation>
    <scope>NUCLEOTIDE SEQUENCE [LARGE SCALE GENOMIC DNA]</scope>
    <source>
        <strain evidence="4">type strain: E19</strain>
    </source>
</reference>
<dbReference type="KEGG" id="hdi:HDIA_3426"/>
<dbReference type="PROSITE" id="PS51318">
    <property type="entry name" value="TAT"/>
    <property type="match status" value="1"/>
</dbReference>